<keyword evidence="3 7" id="KW-0349">Heme</keyword>
<keyword evidence="9" id="KW-1185">Reference proteome</keyword>
<comment type="caution">
    <text evidence="8">The sequence shown here is derived from an EMBL/GenBank/DDBJ whole genome shotgun (WGS) entry which is preliminary data.</text>
</comment>
<dbReference type="Gene3D" id="1.10.630.10">
    <property type="entry name" value="Cytochrome P450"/>
    <property type="match status" value="1"/>
</dbReference>
<organism evidence="8 9">
    <name type="scientific">Monilinia fructicola</name>
    <name type="common">Brown rot fungus</name>
    <name type="synonym">Ciboria fructicola</name>
    <dbReference type="NCBI Taxonomy" id="38448"/>
    <lineage>
        <taxon>Eukaryota</taxon>
        <taxon>Fungi</taxon>
        <taxon>Dikarya</taxon>
        <taxon>Ascomycota</taxon>
        <taxon>Pezizomycotina</taxon>
        <taxon>Leotiomycetes</taxon>
        <taxon>Helotiales</taxon>
        <taxon>Sclerotiniaceae</taxon>
        <taxon>Monilinia</taxon>
    </lineage>
</organism>
<comment type="cofactor">
    <cofactor evidence="1 7">
        <name>heme</name>
        <dbReference type="ChEBI" id="CHEBI:30413"/>
    </cofactor>
</comment>
<dbReference type="EMBL" id="VICG01000002">
    <property type="protein sequence ID" value="KAA8574727.1"/>
    <property type="molecule type" value="Genomic_DNA"/>
</dbReference>
<dbReference type="PANTHER" id="PTHR24305">
    <property type="entry name" value="CYTOCHROME P450"/>
    <property type="match status" value="1"/>
</dbReference>
<dbReference type="Proteomes" id="UP000322873">
    <property type="component" value="Unassembled WGS sequence"/>
</dbReference>
<dbReference type="GO" id="GO:0005506">
    <property type="term" value="F:iron ion binding"/>
    <property type="evidence" value="ECO:0007669"/>
    <property type="project" value="InterPro"/>
</dbReference>
<dbReference type="InterPro" id="IPR002403">
    <property type="entry name" value="Cyt_P450_E_grp-IV"/>
</dbReference>
<dbReference type="PANTHER" id="PTHR24305:SF210">
    <property type="entry name" value="CYTOCHROME P450 MONOOXYGENASE ASQL-RELATED"/>
    <property type="match status" value="1"/>
</dbReference>
<dbReference type="GO" id="GO:0020037">
    <property type="term" value="F:heme binding"/>
    <property type="evidence" value="ECO:0007669"/>
    <property type="project" value="InterPro"/>
</dbReference>
<evidence type="ECO:0000256" key="7">
    <source>
        <dbReference type="PIRSR" id="PIRSR602403-1"/>
    </source>
</evidence>
<evidence type="ECO:0000313" key="9">
    <source>
        <dbReference type="Proteomes" id="UP000322873"/>
    </source>
</evidence>
<keyword evidence="5 7" id="KW-0408">Iron</keyword>
<evidence type="ECO:0008006" key="10">
    <source>
        <dbReference type="Google" id="ProtNLM"/>
    </source>
</evidence>
<dbReference type="PRINTS" id="PR00385">
    <property type="entry name" value="P450"/>
</dbReference>
<evidence type="ECO:0000313" key="8">
    <source>
        <dbReference type="EMBL" id="KAA8574727.1"/>
    </source>
</evidence>
<accession>A0A5M9K1L4</accession>
<proteinExistence type="inferred from homology"/>
<dbReference type="GO" id="GO:0016705">
    <property type="term" value="F:oxidoreductase activity, acting on paired donors, with incorporation or reduction of molecular oxygen"/>
    <property type="evidence" value="ECO:0007669"/>
    <property type="project" value="InterPro"/>
</dbReference>
<dbReference type="SUPFAM" id="SSF48264">
    <property type="entry name" value="Cytochrome P450"/>
    <property type="match status" value="1"/>
</dbReference>
<protein>
    <recommendedName>
        <fullName evidence="10">Cytochrome P450</fullName>
    </recommendedName>
</protein>
<keyword evidence="4 7" id="KW-0479">Metal-binding</keyword>
<dbReference type="GO" id="GO:0004497">
    <property type="term" value="F:monooxygenase activity"/>
    <property type="evidence" value="ECO:0007669"/>
    <property type="project" value="InterPro"/>
</dbReference>
<evidence type="ECO:0000256" key="4">
    <source>
        <dbReference type="ARBA" id="ARBA00022723"/>
    </source>
</evidence>
<evidence type="ECO:0000256" key="6">
    <source>
        <dbReference type="ARBA" id="ARBA00023026"/>
    </source>
</evidence>
<sequence length="451" mass="51029">MSESLLAVLDPQDHRIRRQKVSPLFSTKATDMMAPKVLAIAQKAAKCMAERGRQQRPIDMHRLCRSFSAEVLFKTLFGQSQDFIGSQEEHPELLKSIDAFLSHIWMIKSFPIISWLALNMPQSLAQKSSSRVQKFQRCKHNAPIFIHRPSLPVPLRFVLQTNQVIFQNCEKWAELSINRQASGKAANNDPLTNTLFDLILAPSTDYDPSPSTVPELVDEAFMFVIAGTDSAGNTMANALYYILSSPAVSSRLLTELQDNGITSQESFDYRLVQRLPYLTAVLKETMRIYTLAPGLFPRIVPDGGVTIGAHYIPAGVSIKSKQEFPVPMHQSRNTSLTRTPRKQTVISETIHSVHHNPAIFPAPETFDPERWLNDHDKVLEKFFVPYSKGSRICLGMNLANAEMYIILALLFSRFEMELYETDASSVEWVDRGNAFNRSTVKVRVQRDRWAS</sequence>
<keyword evidence="6" id="KW-0843">Virulence</keyword>
<name>A0A5M9K1L4_MONFR</name>
<dbReference type="AlphaFoldDB" id="A0A5M9K1L4"/>
<dbReference type="InterPro" id="IPR036396">
    <property type="entry name" value="Cyt_P450_sf"/>
</dbReference>
<evidence type="ECO:0000256" key="5">
    <source>
        <dbReference type="ARBA" id="ARBA00023004"/>
    </source>
</evidence>
<evidence type="ECO:0000256" key="2">
    <source>
        <dbReference type="ARBA" id="ARBA00010617"/>
    </source>
</evidence>
<dbReference type="Pfam" id="PF00067">
    <property type="entry name" value="p450"/>
    <property type="match status" value="2"/>
</dbReference>
<gene>
    <name evidence="8" type="ORF">EYC84_003977</name>
</gene>
<evidence type="ECO:0000256" key="3">
    <source>
        <dbReference type="ARBA" id="ARBA00022617"/>
    </source>
</evidence>
<dbReference type="InterPro" id="IPR001128">
    <property type="entry name" value="Cyt_P450"/>
</dbReference>
<evidence type="ECO:0000256" key="1">
    <source>
        <dbReference type="ARBA" id="ARBA00001971"/>
    </source>
</evidence>
<comment type="similarity">
    <text evidence="2">Belongs to the cytochrome P450 family.</text>
</comment>
<feature type="binding site" description="axial binding residue" evidence="7">
    <location>
        <position position="393"/>
    </location>
    <ligand>
        <name>heme</name>
        <dbReference type="ChEBI" id="CHEBI:30413"/>
    </ligand>
    <ligandPart>
        <name>Fe</name>
        <dbReference type="ChEBI" id="CHEBI:18248"/>
    </ligandPart>
</feature>
<dbReference type="PRINTS" id="PR00465">
    <property type="entry name" value="EP450IV"/>
</dbReference>
<dbReference type="VEuPathDB" id="FungiDB:MFRU_049g00170"/>
<dbReference type="InterPro" id="IPR050121">
    <property type="entry name" value="Cytochrome_P450_monoxygenase"/>
</dbReference>
<reference evidence="8 9" key="1">
    <citation type="submission" date="2019-06" db="EMBL/GenBank/DDBJ databases">
        <title>Genome Sequence of the Brown Rot Fungal Pathogen Monilinia fructicola.</title>
        <authorList>
            <person name="De Miccolis Angelini R.M."/>
            <person name="Landi L."/>
            <person name="Abate D."/>
            <person name="Pollastro S."/>
            <person name="Romanazzi G."/>
            <person name="Faretra F."/>
        </authorList>
    </citation>
    <scope>NUCLEOTIDE SEQUENCE [LARGE SCALE GENOMIC DNA]</scope>
    <source>
        <strain evidence="8 9">Mfrc123</strain>
    </source>
</reference>
<dbReference type="CDD" id="cd11062">
    <property type="entry name" value="CYP58-like"/>
    <property type="match status" value="1"/>
</dbReference>